<evidence type="ECO:0000256" key="3">
    <source>
        <dbReference type="ARBA" id="ARBA00023163"/>
    </source>
</evidence>
<protein>
    <submittedName>
        <fullName evidence="5">Transcriptional regulator</fullName>
    </submittedName>
</protein>
<dbReference type="Proteomes" id="UP001061070">
    <property type="component" value="Unassembled WGS sequence"/>
</dbReference>
<keyword evidence="6" id="KW-1185">Reference proteome</keyword>
<accession>A0ABQ0Q8W5</accession>
<dbReference type="EMBL" id="BAQW01000004">
    <property type="protein sequence ID" value="GBR09392.1"/>
    <property type="molecule type" value="Genomic_DNA"/>
</dbReference>
<dbReference type="CDD" id="cd06529">
    <property type="entry name" value="S24_LexA-like"/>
    <property type="match status" value="1"/>
</dbReference>
<evidence type="ECO:0000259" key="4">
    <source>
        <dbReference type="PROSITE" id="PS50943"/>
    </source>
</evidence>
<reference evidence="5" key="1">
    <citation type="submission" date="2013-04" db="EMBL/GenBank/DDBJ databases">
        <title>The genome sequencing project of 58 acetic acid bacteria.</title>
        <authorList>
            <person name="Okamoto-Kainuma A."/>
            <person name="Ishikawa M."/>
            <person name="Umino S."/>
            <person name="Koizumi Y."/>
            <person name="Shiwa Y."/>
            <person name="Yoshikawa H."/>
            <person name="Matsutani M."/>
            <person name="Matsushita K."/>
        </authorList>
    </citation>
    <scope>NUCLEOTIDE SEQUENCE</scope>
    <source>
        <strain evidence="5">NRIC 0228</strain>
    </source>
</reference>
<dbReference type="InterPro" id="IPR036286">
    <property type="entry name" value="LexA/Signal_pep-like_sf"/>
</dbReference>
<dbReference type="RefSeq" id="WP_099181542.1">
    <property type="nucleotide sequence ID" value="NZ_BAQW01000004.1"/>
</dbReference>
<dbReference type="SUPFAM" id="SSF47413">
    <property type="entry name" value="lambda repressor-like DNA-binding domains"/>
    <property type="match status" value="1"/>
</dbReference>
<evidence type="ECO:0000313" key="5">
    <source>
        <dbReference type="EMBL" id="GBR09392.1"/>
    </source>
</evidence>
<keyword evidence="2" id="KW-0238">DNA-binding</keyword>
<dbReference type="InterPro" id="IPR001387">
    <property type="entry name" value="Cro/C1-type_HTH"/>
</dbReference>
<keyword evidence="1" id="KW-0805">Transcription regulation</keyword>
<keyword evidence="3" id="KW-0804">Transcription</keyword>
<dbReference type="InterPro" id="IPR015927">
    <property type="entry name" value="Peptidase_S24_S26A/B/C"/>
</dbReference>
<proteinExistence type="predicted"/>
<dbReference type="Pfam" id="PF00717">
    <property type="entry name" value="Peptidase_S24"/>
    <property type="match status" value="1"/>
</dbReference>
<organism evidence="5 6">
    <name type="scientific">Gluconobacter frateurii NRIC 0228</name>
    <dbReference type="NCBI Taxonomy" id="1307946"/>
    <lineage>
        <taxon>Bacteria</taxon>
        <taxon>Pseudomonadati</taxon>
        <taxon>Pseudomonadota</taxon>
        <taxon>Alphaproteobacteria</taxon>
        <taxon>Acetobacterales</taxon>
        <taxon>Acetobacteraceae</taxon>
        <taxon>Gluconobacter</taxon>
    </lineage>
</organism>
<dbReference type="PROSITE" id="PS50943">
    <property type="entry name" value="HTH_CROC1"/>
    <property type="match status" value="1"/>
</dbReference>
<dbReference type="Gene3D" id="1.10.260.40">
    <property type="entry name" value="lambda repressor-like DNA-binding domains"/>
    <property type="match status" value="1"/>
</dbReference>
<comment type="caution">
    <text evidence="5">The sequence shown here is derived from an EMBL/GenBank/DDBJ whole genome shotgun (WGS) entry which is preliminary data.</text>
</comment>
<gene>
    <name evidence="5" type="ORF">AA0228_0661</name>
</gene>
<sequence>MTSTNQKIGKEDFADSENNSEEVFRYRRLKSCVEAAGGNAHVAALSGIAASTLSAYMNGGEWKVGVARKIADACGTSLQWLLFGDEGKQGTSSDRTPPVLSEKTNDKTKIISGYDVELSAGFGFTPNTNIEVVSFSISADILPDELLQPYRKLIAVRARGDSMEPYICSGDIIVLDLNDRSIFTGGVYGLRVGDQLLVKRLSVRANGNLIVASDNARYPTDEISATEIRQMTEDGGSPMAIIGRVVWRMGMGLS</sequence>
<dbReference type="Pfam" id="PF01381">
    <property type="entry name" value="HTH_3"/>
    <property type="match status" value="1"/>
</dbReference>
<dbReference type="InterPro" id="IPR039418">
    <property type="entry name" value="LexA-like"/>
</dbReference>
<dbReference type="SUPFAM" id="SSF51306">
    <property type="entry name" value="LexA/Signal peptidase"/>
    <property type="match status" value="1"/>
</dbReference>
<dbReference type="Gene3D" id="2.10.109.10">
    <property type="entry name" value="Umud Fragment, subunit A"/>
    <property type="match status" value="1"/>
</dbReference>
<dbReference type="PANTHER" id="PTHR40661:SF3">
    <property type="entry name" value="FELS-1 PROPHAGE TRANSCRIPTIONAL REGULATOR"/>
    <property type="match status" value="1"/>
</dbReference>
<evidence type="ECO:0000256" key="1">
    <source>
        <dbReference type="ARBA" id="ARBA00023015"/>
    </source>
</evidence>
<evidence type="ECO:0000256" key="2">
    <source>
        <dbReference type="ARBA" id="ARBA00023125"/>
    </source>
</evidence>
<evidence type="ECO:0000313" key="6">
    <source>
        <dbReference type="Proteomes" id="UP001061070"/>
    </source>
</evidence>
<dbReference type="PANTHER" id="PTHR40661">
    <property type="match status" value="1"/>
</dbReference>
<name>A0ABQ0Q8W5_9PROT</name>
<dbReference type="InterPro" id="IPR010982">
    <property type="entry name" value="Lambda_DNA-bd_dom_sf"/>
</dbReference>
<feature type="domain" description="HTH cro/C1-type" evidence="4">
    <location>
        <begin position="42"/>
        <end position="81"/>
    </location>
</feature>